<dbReference type="Proteomes" id="UP000295391">
    <property type="component" value="Unassembled WGS sequence"/>
</dbReference>
<organism evidence="2 3">
    <name type="scientific">Maritalea mobilis</name>
    <dbReference type="NCBI Taxonomy" id="483324"/>
    <lineage>
        <taxon>Bacteria</taxon>
        <taxon>Pseudomonadati</taxon>
        <taxon>Pseudomonadota</taxon>
        <taxon>Alphaproteobacteria</taxon>
        <taxon>Hyphomicrobiales</taxon>
        <taxon>Devosiaceae</taxon>
        <taxon>Maritalea</taxon>
    </lineage>
</organism>
<proteinExistence type="inferred from homology"/>
<dbReference type="InterPro" id="IPR043129">
    <property type="entry name" value="ATPase_NBD"/>
</dbReference>
<dbReference type="RefSeq" id="WP_133571706.1">
    <property type="nucleotide sequence ID" value="NZ_SNYR01000001.1"/>
</dbReference>
<dbReference type="SUPFAM" id="SSF46785">
    <property type="entry name" value="Winged helix' DNA-binding domain"/>
    <property type="match status" value="1"/>
</dbReference>
<keyword evidence="3" id="KW-1185">Reference proteome</keyword>
<dbReference type="PANTHER" id="PTHR18964:SF149">
    <property type="entry name" value="BIFUNCTIONAL UDP-N-ACETYLGLUCOSAMINE 2-EPIMERASE_N-ACETYLMANNOSAMINE KINASE"/>
    <property type="match status" value="1"/>
</dbReference>
<dbReference type="InterPro" id="IPR036388">
    <property type="entry name" value="WH-like_DNA-bd_sf"/>
</dbReference>
<dbReference type="Gene3D" id="3.30.420.40">
    <property type="match status" value="2"/>
</dbReference>
<name>A0A4R6VSN4_9HYPH</name>
<dbReference type="SUPFAM" id="SSF53067">
    <property type="entry name" value="Actin-like ATPase domain"/>
    <property type="match status" value="1"/>
</dbReference>
<accession>A0A4R6VSN4</accession>
<keyword evidence="2" id="KW-0418">Kinase</keyword>
<dbReference type="GO" id="GO:0016301">
    <property type="term" value="F:kinase activity"/>
    <property type="evidence" value="ECO:0007669"/>
    <property type="project" value="UniProtKB-KW"/>
</dbReference>
<dbReference type="InterPro" id="IPR036390">
    <property type="entry name" value="WH_DNA-bd_sf"/>
</dbReference>
<comment type="caution">
    <text evidence="2">The sequence shown here is derived from an EMBL/GenBank/DDBJ whole genome shotgun (WGS) entry which is preliminary data.</text>
</comment>
<keyword evidence="2" id="KW-0808">Transferase</keyword>
<gene>
    <name evidence="2" type="ORF">ATL17_1069</name>
</gene>
<evidence type="ECO:0000313" key="3">
    <source>
        <dbReference type="Proteomes" id="UP000295391"/>
    </source>
</evidence>
<dbReference type="Gene3D" id="1.10.10.10">
    <property type="entry name" value="Winged helix-like DNA-binding domain superfamily/Winged helix DNA-binding domain"/>
    <property type="match status" value="1"/>
</dbReference>
<evidence type="ECO:0000256" key="1">
    <source>
        <dbReference type="ARBA" id="ARBA00006479"/>
    </source>
</evidence>
<dbReference type="Pfam" id="PF00480">
    <property type="entry name" value="ROK"/>
    <property type="match status" value="1"/>
</dbReference>
<reference evidence="2 3" key="1">
    <citation type="submission" date="2019-03" db="EMBL/GenBank/DDBJ databases">
        <title>Genomic Encyclopedia of Type Strains, Phase III (KMG-III): the genomes of soil and plant-associated and newly described type strains.</title>
        <authorList>
            <person name="Whitman W."/>
        </authorList>
    </citation>
    <scope>NUCLEOTIDE SEQUENCE [LARGE SCALE GENOMIC DNA]</scope>
    <source>
        <strain evidence="2 3">CGMCC 1.7002</strain>
    </source>
</reference>
<comment type="similarity">
    <text evidence="1">Belongs to the ROK (NagC/XylR) family.</text>
</comment>
<protein>
    <submittedName>
        <fullName evidence="2">Putative NBD/HSP70 family sugar kinase</fullName>
    </submittedName>
</protein>
<dbReference type="InterPro" id="IPR000600">
    <property type="entry name" value="ROK"/>
</dbReference>
<dbReference type="EMBL" id="SNYR01000001">
    <property type="protein sequence ID" value="TDQ67062.1"/>
    <property type="molecule type" value="Genomic_DNA"/>
</dbReference>
<dbReference type="AlphaFoldDB" id="A0A4R6VSN4"/>
<sequence>MATKGTTGIIGGNALRNRDHNQKVVLDYVRANEPAGRAEIARSCGLSIQAVSNITADLEQQKLLMPDGHRTEGKRGKPALQYRFNPEGAFAIGVELRPDAVVTTALNLSGKKIYNARVPLDDARPTPAIKAVGDEVRKAIEASGFDPKSLLGVGVVMPGPFGDTAISRAGDAVLPDWEEVEPQSAFEQEIGYPVLIENDATAAAVSERVAGVASDLDDFCFVYFGSGIGLGVVTKGHVLRGAFGNAGEIGHIVTQIDGHQCPCGNRGCLETYASRIAARNYLQPFGIDPQSGADFADLVDQRNPHFLAWIDQAAKHLSPVIGTLENLFDPQSIILGGAMPDAVIDALIARLDLPKGSVANRDERACPRVMRGFSGRLTAALGAGAMVIHQTITPNKHSY</sequence>
<evidence type="ECO:0000313" key="2">
    <source>
        <dbReference type="EMBL" id="TDQ67062.1"/>
    </source>
</evidence>
<dbReference type="PANTHER" id="PTHR18964">
    <property type="entry name" value="ROK (REPRESSOR, ORF, KINASE) FAMILY"/>
    <property type="match status" value="1"/>
</dbReference>
<dbReference type="OrthoDB" id="49685at2"/>